<dbReference type="Gene3D" id="2.90.10.10">
    <property type="entry name" value="Bulb-type lectin domain"/>
    <property type="match status" value="1"/>
</dbReference>
<keyword evidence="1" id="KW-0732">Signal</keyword>
<dbReference type="InterPro" id="IPR001480">
    <property type="entry name" value="Bulb-type_lectin_dom"/>
</dbReference>
<keyword evidence="2" id="KW-1015">Disulfide bond</keyword>
<evidence type="ECO:0000256" key="1">
    <source>
        <dbReference type="ARBA" id="ARBA00022729"/>
    </source>
</evidence>
<feature type="domain" description="Bulb-type lectin" evidence="4">
    <location>
        <begin position="59"/>
        <end position="179"/>
    </location>
</feature>
<proteinExistence type="predicted"/>
<evidence type="ECO:0000256" key="3">
    <source>
        <dbReference type="ARBA" id="ARBA00023180"/>
    </source>
</evidence>
<dbReference type="AlphaFoldDB" id="A5AD35"/>
<gene>
    <name evidence="5" type="ORF">VITISV_036094</name>
</gene>
<dbReference type="ExpressionAtlas" id="A5AD35">
    <property type="expression patterns" value="baseline and differential"/>
</dbReference>
<dbReference type="InterPro" id="IPR036426">
    <property type="entry name" value="Bulb-type_lectin_dom_sf"/>
</dbReference>
<dbReference type="Pfam" id="PF01453">
    <property type="entry name" value="B_lectin"/>
    <property type="match status" value="1"/>
</dbReference>
<dbReference type="CDD" id="cd00028">
    <property type="entry name" value="B_lectin"/>
    <property type="match status" value="1"/>
</dbReference>
<name>A5AD35_VITVI</name>
<dbReference type="SUPFAM" id="SSF51110">
    <property type="entry name" value="alpha-D-mannose-specific plant lectins"/>
    <property type="match status" value="1"/>
</dbReference>
<evidence type="ECO:0000259" key="4">
    <source>
        <dbReference type="SMART" id="SM00108"/>
    </source>
</evidence>
<reference evidence="5" key="1">
    <citation type="journal article" date="2007" name="PLoS ONE">
        <title>The first genome sequence of an elite grapevine cultivar (Pinot noir Vitis vinifera L.): coping with a highly heterozygous genome.</title>
        <authorList>
            <person name="Velasco R."/>
            <person name="Zharkikh A."/>
            <person name="Troggio M."/>
            <person name="Cartwright D.A."/>
            <person name="Cestaro A."/>
            <person name="Pruss D."/>
            <person name="Pindo M."/>
            <person name="FitzGerald L.M."/>
            <person name="Vezzulli S."/>
            <person name="Reid J."/>
            <person name="Malacarne G."/>
            <person name="Iliev D."/>
            <person name="Coppola G."/>
            <person name="Wardell B."/>
            <person name="Micheletti D."/>
            <person name="Macalma T."/>
            <person name="Facci M."/>
            <person name="Mitchell J.T."/>
            <person name="Perazzolli M."/>
            <person name="Eldredge G."/>
            <person name="Gatto P."/>
            <person name="Oyzerski R."/>
            <person name="Moretto M."/>
            <person name="Gutin N."/>
            <person name="Stefanini M."/>
            <person name="Chen Y."/>
            <person name="Segala C."/>
            <person name="Davenport C."/>
            <person name="Dematte L."/>
            <person name="Mraz A."/>
            <person name="Battilana J."/>
            <person name="Stormo K."/>
            <person name="Costa F."/>
            <person name="Tao Q."/>
            <person name="Si-Ammour A."/>
            <person name="Harkins T."/>
            <person name="Lackey A."/>
            <person name="Perbost C."/>
            <person name="Taillon B."/>
            <person name="Stella A."/>
            <person name="Solovyev V."/>
            <person name="Fawcett J.A."/>
            <person name="Sterck L."/>
            <person name="Vandepoele K."/>
            <person name="Grando S.M."/>
            <person name="Toppo S."/>
            <person name="Moser C."/>
            <person name="Lanchbury J."/>
            <person name="Bogden R."/>
            <person name="Skolnick M."/>
            <person name="Sgaramella V."/>
            <person name="Bhatnagar S.K."/>
            <person name="Fontana P."/>
            <person name="Gutin A."/>
            <person name="Van de Peer Y."/>
            <person name="Salamini F."/>
            <person name="Viola R."/>
        </authorList>
    </citation>
    <scope>NUCLEOTIDE SEQUENCE</scope>
</reference>
<sequence>MQKNISKCRSDISGSFRRTSWHCAKWLRNSPGKRYQRIRICLTGEVETPSSLIRCQPPDVKHSDGMSAEKNFGCETSGWNVGGAEFRMYLGIWYKNTPQTVVWVANRNNPIVDSYGVLTIINNGTLVLLNQSKSVIWSPNLSRVLENPVARLLETGNLVLRDNSNESSESYIWQNFDDPSDTMLPGMKVGWNLKTGLQQKLTSGRSADDPSIGDFSYRIDINVLPYMVLGVGSSKKVRFGPWNGLEFNGVLVLDYLVYKEVFVNNDDEENLKKWTKPTSESTNEQKDLYEKWERSNRMSLMIMKGSITPAIHGAIPNSDNAMSYIK</sequence>
<accession>A5AD35</accession>
<dbReference type="PANTHER" id="PTHR32444">
    <property type="entry name" value="BULB-TYPE LECTIN DOMAIN-CONTAINING PROTEIN"/>
    <property type="match status" value="1"/>
</dbReference>
<keyword evidence="3" id="KW-0325">Glycoprotein</keyword>
<dbReference type="EMBL" id="AM423520">
    <property type="protein sequence ID" value="CAN77806.1"/>
    <property type="molecule type" value="Genomic_DNA"/>
</dbReference>
<evidence type="ECO:0000313" key="5">
    <source>
        <dbReference type="EMBL" id="CAN77806.1"/>
    </source>
</evidence>
<organism evidence="5">
    <name type="scientific">Vitis vinifera</name>
    <name type="common">Grape</name>
    <dbReference type="NCBI Taxonomy" id="29760"/>
    <lineage>
        <taxon>Eukaryota</taxon>
        <taxon>Viridiplantae</taxon>
        <taxon>Streptophyta</taxon>
        <taxon>Embryophyta</taxon>
        <taxon>Tracheophyta</taxon>
        <taxon>Spermatophyta</taxon>
        <taxon>Magnoliopsida</taxon>
        <taxon>eudicotyledons</taxon>
        <taxon>Gunneridae</taxon>
        <taxon>Pentapetalae</taxon>
        <taxon>rosids</taxon>
        <taxon>Vitales</taxon>
        <taxon>Vitaceae</taxon>
        <taxon>Viteae</taxon>
        <taxon>Vitis</taxon>
    </lineage>
</organism>
<dbReference type="SMART" id="SM00108">
    <property type="entry name" value="B_lectin"/>
    <property type="match status" value="1"/>
</dbReference>
<protein>
    <recommendedName>
        <fullName evidence="4">Bulb-type lectin domain-containing protein</fullName>
    </recommendedName>
</protein>
<dbReference type="PANTHER" id="PTHR32444:SF118">
    <property type="entry name" value="OS09G0551150 PROTEIN"/>
    <property type="match status" value="1"/>
</dbReference>
<evidence type="ECO:0000256" key="2">
    <source>
        <dbReference type="ARBA" id="ARBA00023157"/>
    </source>
</evidence>